<dbReference type="GO" id="GO:0033819">
    <property type="term" value="F:lipoyl(octanoyl) transferase activity"/>
    <property type="evidence" value="ECO:0007669"/>
    <property type="project" value="UniProtKB-EC"/>
</dbReference>
<evidence type="ECO:0000313" key="13">
    <source>
        <dbReference type="Proteomes" id="UP000823889"/>
    </source>
</evidence>
<keyword evidence="2 6" id="KW-0963">Cytoplasm</keyword>
<protein>
    <recommendedName>
        <fullName evidence="6 7">Octanoyltransferase</fullName>
        <ecNumber evidence="6 7">2.3.1.181</ecNumber>
    </recommendedName>
    <alternativeName>
        <fullName evidence="6">Lipoate-protein ligase B</fullName>
    </alternativeName>
    <alternativeName>
        <fullName evidence="6">Lipoyl/octanoyl transferase</fullName>
    </alternativeName>
    <alternativeName>
        <fullName evidence="6">Octanoyl-[acyl-carrier-protein]-protein N-octanoyltransferase</fullName>
    </alternativeName>
</protein>
<evidence type="ECO:0000259" key="11">
    <source>
        <dbReference type="PROSITE" id="PS51733"/>
    </source>
</evidence>
<proteinExistence type="inferred from homology"/>
<evidence type="ECO:0000256" key="1">
    <source>
        <dbReference type="ARBA" id="ARBA00004821"/>
    </source>
</evidence>
<dbReference type="FunFam" id="3.30.930.10:FF:000020">
    <property type="entry name" value="Octanoyltransferase"/>
    <property type="match status" value="1"/>
</dbReference>
<dbReference type="PROSITE" id="PS51733">
    <property type="entry name" value="BPL_LPL_CATALYTIC"/>
    <property type="match status" value="1"/>
</dbReference>
<evidence type="ECO:0000256" key="10">
    <source>
        <dbReference type="PIRSR" id="PIRSR016262-3"/>
    </source>
</evidence>
<feature type="domain" description="BPL/LPL catalytic" evidence="11">
    <location>
        <begin position="26"/>
        <end position="215"/>
    </location>
</feature>
<dbReference type="SUPFAM" id="SSF55681">
    <property type="entry name" value="Class II aaRS and biotin synthetases"/>
    <property type="match status" value="1"/>
</dbReference>
<dbReference type="Pfam" id="PF21948">
    <property type="entry name" value="LplA-B_cat"/>
    <property type="match status" value="1"/>
</dbReference>
<comment type="miscellaneous">
    <text evidence="6">In the reaction, the free carboxyl group of octanoic acid is attached via an amide linkage to the epsilon-amino group of a specific lysine residue of lipoyl domains of lipoate-dependent enzymes.</text>
</comment>
<feature type="active site" description="Acyl-thioester intermediate" evidence="6 8">
    <location>
        <position position="177"/>
    </location>
</feature>
<dbReference type="GO" id="GO:0009249">
    <property type="term" value="P:protein lipoylation"/>
    <property type="evidence" value="ECO:0007669"/>
    <property type="project" value="InterPro"/>
</dbReference>
<comment type="subcellular location">
    <subcellularLocation>
        <location evidence="6">Cytoplasm</location>
    </subcellularLocation>
</comment>
<dbReference type="PIRSF" id="PIRSF016262">
    <property type="entry name" value="LPLase"/>
    <property type="match status" value="1"/>
</dbReference>
<evidence type="ECO:0000256" key="4">
    <source>
        <dbReference type="ARBA" id="ARBA00023315"/>
    </source>
</evidence>
<dbReference type="NCBIfam" id="TIGR00214">
    <property type="entry name" value="lipB"/>
    <property type="match status" value="1"/>
</dbReference>
<dbReference type="NCBIfam" id="NF010922">
    <property type="entry name" value="PRK14342.1"/>
    <property type="match status" value="1"/>
</dbReference>
<dbReference type="CDD" id="cd16444">
    <property type="entry name" value="LipB"/>
    <property type="match status" value="1"/>
</dbReference>
<comment type="caution">
    <text evidence="12">The sequence shown here is derived from an EMBL/GenBank/DDBJ whole genome shotgun (WGS) entry which is preliminary data.</text>
</comment>
<evidence type="ECO:0000256" key="6">
    <source>
        <dbReference type="HAMAP-Rule" id="MF_00013"/>
    </source>
</evidence>
<comment type="catalytic activity">
    <reaction evidence="6 7">
        <text>octanoyl-[ACP] + L-lysyl-[protein] = N(6)-octanoyl-L-lysyl-[protein] + holo-[ACP] + H(+)</text>
        <dbReference type="Rhea" id="RHEA:17665"/>
        <dbReference type="Rhea" id="RHEA-COMP:9636"/>
        <dbReference type="Rhea" id="RHEA-COMP:9685"/>
        <dbReference type="Rhea" id="RHEA-COMP:9752"/>
        <dbReference type="Rhea" id="RHEA-COMP:9928"/>
        <dbReference type="ChEBI" id="CHEBI:15378"/>
        <dbReference type="ChEBI" id="CHEBI:29969"/>
        <dbReference type="ChEBI" id="CHEBI:64479"/>
        <dbReference type="ChEBI" id="CHEBI:78463"/>
        <dbReference type="ChEBI" id="CHEBI:78809"/>
        <dbReference type="EC" id="2.3.1.181"/>
    </reaction>
</comment>
<dbReference type="Gene3D" id="3.30.930.10">
    <property type="entry name" value="Bira Bifunctional Protein, Domain 2"/>
    <property type="match status" value="1"/>
</dbReference>
<evidence type="ECO:0000256" key="9">
    <source>
        <dbReference type="PIRSR" id="PIRSR016262-2"/>
    </source>
</evidence>
<organism evidence="12 13">
    <name type="scientific">Candidatus Paenalcaligenes intestinipullorum</name>
    <dbReference type="NCBI Taxonomy" id="2838718"/>
    <lineage>
        <taxon>Bacteria</taxon>
        <taxon>Pseudomonadati</taxon>
        <taxon>Pseudomonadota</taxon>
        <taxon>Betaproteobacteria</taxon>
        <taxon>Burkholderiales</taxon>
        <taxon>Alcaligenaceae</taxon>
        <taxon>Paenalcaligenes</taxon>
    </lineage>
</organism>
<evidence type="ECO:0000256" key="8">
    <source>
        <dbReference type="PIRSR" id="PIRSR016262-1"/>
    </source>
</evidence>
<dbReference type="PANTHER" id="PTHR10993:SF7">
    <property type="entry name" value="LIPOYLTRANSFERASE 2, MITOCHONDRIAL-RELATED"/>
    <property type="match status" value="1"/>
</dbReference>
<gene>
    <name evidence="6 12" type="primary">lipB</name>
    <name evidence="12" type="ORF">H9906_06475</name>
</gene>
<evidence type="ECO:0000256" key="2">
    <source>
        <dbReference type="ARBA" id="ARBA00022490"/>
    </source>
</evidence>
<dbReference type="InterPro" id="IPR004143">
    <property type="entry name" value="BPL_LPL_catalytic"/>
</dbReference>
<reference evidence="12" key="1">
    <citation type="journal article" date="2021" name="PeerJ">
        <title>Extensive microbial diversity within the chicken gut microbiome revealed by metagenomics and culture.</title>
        <authorList>
            <person name="Gilroy R."/>
            <person name="Ravi A."/>
            <person name="Getino M."/>
            <person name="Pursley I."/>
            <person name="Horton D.L."/>
            <person name="Alikhan N.F."/>
            <person name="Baker D."/>
            <person name="Gharbi K."/>
            <person name="Hall N."/>
            <person name="Watson M."/>
            <person name="Adriaenssens E.M."/>
            <person name="Foster-Nyarko E."/>
            <person name="Jarju S."/>
            <person name="Secka A."/>
            <person name="Antonio M."/>
            <person name="Oren A."/>
            <person name="Chaudhuri R.R."/>
            <person name="La Ragione R."/>
            <person name="Hildebrand F."/>
            <person name="Pallen M.J."/>
        </authorList>
    </citation>
    <scope>NUCLEOTIDE SEQUENCE</scope>
    <source>
        <strain evidence="12">9264</strain>
    </source>
</reference>
<feature type="site" description="Lowers pKa of active site Cys" evidence="6 10">
    <location>
        <position position="143"/>
    </location>
</feature>
<evidence type="ECO:0000256" key="3">
    <source>
        <dbReference type="ARBA" id="ARBA00022679"/>
    </source>
</evidence>
<dbReference type="GO" id="GO:0005737">
    <property type="term" value="C:cytoplasm"/>
    <property type="evidence" value="ECO:0007669"/>
    <property type="project" value="UniProtKB-SubCell"/>
</dbReference>
<dbReference type="AlphaFoldDB" id="A0A9D2U822"/>
<comment type="function">
    <text evidence="5 6 7">Catalyzes the transfer of endogenously produced octanoic acid from octanoyl-acyl-carrier-protein onto the lipoyl domains of lipoate-dependent enzymes. Lipoyl-ACP can also act as a substrate although octanoyl-ACP is likely to be the physiological substrate.</text>
</comment>
<accession>A0A9D2U822</accession>
<dbReference type="EMBL" id="DWUQ01000135">
    <property type="protein sequence ID" value="HJD44656.1"/>
    <property type="molecule type" value="Genomic_DNA"/>
</dbReference>
<dbReference type="Proteomes" id="UP000823889">
    <property type="component" value="Unassembled WGS sequence"/>
</dbReference>
<comment type="pathway">
    <text evidence="1 6 7">Protein modification; protein lipoylation via endogenous pathway; protein N(6)-(lipoyl)lysine from octanoyl-[acyl-carrier-protein]: step 1/2.</text>
</comment>
<evidence type="ECO:0000256" key="7">
    <source>
        <dbReference type="PIRNR" id="PIRNR016262"/>
    </source>
</evidence>
<evidence type="ECO:0000256" key="5">
    <source>
        <dbReference type="ARBA" id="ARBA00024732"/>
    </source>
</evidence>
<dbReference type="PROSITE" id="PS01313">
    <property type="entry name" value="LIPB"/>
    <property type="match status" value="1"/>
</dbReference>
<dbReference type="InterPro" id="IPR020605">
    <property type="entry name" value="Octanoyltransferase_CS"/>
</dbReference>
<dbReference type="PANTHER" id="PTHR10993">
    <property type="entry name" value="OCTANOYLTRANSFERASE"/>
    <property type="match status" value="1"/>
</dbReference>
<name>A0A9D2U822_9BURK</name>
<dbReference type="InterPro" id="IPR000544">
    <property type="entry name" value="Octanoyltransferase"/>
</dbReference>
<feature type="binding site" evidence="6 9">
    <location>
        <begin position="146"/>
        <end position="148"/>
    </location>
    <ligand>
        <name>substrate</name>
    </ligand>
</feature>
<keyword evidence="3 6" id="KW-0808">Transferase</keyword>
<keyword evidence="4 6" id="KW-0012">Acyltransferase</keyword>
<dbReference type="InterPro" id="IPR045864">
    <property type="entry name" value="aa-tRNA-synth_II/BPL/LPL"/>
</dbReference>
<dbReference type="HAMAP" id="MF_00013">
    <property type="entry name" value="LipB"/>
    <property type="match status" value="1"/>
</dbReference>
<sequence length="224" mass="24630">MQPLAQRVPYEQSWAAMRTFTEQRHADTPDEVWLIEHQPVYTLGQAGLASHILNAQHIPIVQCDRGGQVTYHGPGQVTVYCLWDLRRLGLYVKEYVALLEEAILHVLQGYGLSEATRKAGAPGVYVPAQAVLALQDPSTDLVKIAAIGVKIRNGRAYHGLALNVDMDLRPFQGINACGYAGLRTTDLRECGVDTTVAEVAARLQQALTHLHQQRLTPMSLQATA</sequence>
<feature type="binding site" evidence="6 9">
    <location>
        <begin position="159"/>
        <end position="161"/>
    </location>
    <ligand>
        <name>substrate</name>
    </ligand>
</feature>
<comment type="similarity">
    <text evidence="6 7">Belongs to the LipB family.</text>
</comment>
<reference evidence="12" key="2">
    <citation type="submission" date="2021-04" db="EMBL/GenBank/DDBJ databases">
        <authorList>
            <person name="Gilroy R."/>
        </authorList>
    </citation>
    <scope>NUCLEOTIDE SEQUENCE</scope>
    <source>
        <strain evidence="12">9264</strain>
    </source>
</reference>
<feature type="binding site" evidence="6 9">
    <location>
        <begin position="65"/>
        <end position="72"/>
    </location>
    <ligand>
        <name>substrate</name>
    </ligand>
</feature>
<evidence type="ECO:0000313" key="12">
    <source>
        <dbReference type="EMBL" id="HJD44656.1"/>
    </source>
</evidence>
<dbReference type="EC" id="2.3.1.181" evidence="6 7"/>